<dbReference type="PANTHER" id="PTHR33531:SF7">
    <property type="entry name" value="HYPOTHETICAL MEMBRANE PROTEIN, CONSERVED"/>
    <property type="match status" value="1"/>
</dbReference>
<dbReference type="EMBL" id="CP157484">
    <property type="protein sequence ID" value="XBO40213.1"/>
    <property type="molecule type" value="Genomic_DNA"/>
</dbReference>
<dbReference type="RefSeq" id="WP_406857068.1">
    <property type="nucleotide sequence ID" value="NZ_CP157484.1"/>
</dbReference>
<dbReference type="InterPro" id="IPR012347">
    <property type="entry name" value="Ferritin-like"/>
</dbReference>
<dbReference type="GO" id="GO:0016491">
    <property type="term" value="F:oxidoreductase activity"/>
    <property type="evidence" value="ECO:0007669"/>
    <property type="project" value="InterPro"/>
</dbReference>
<organism evidence="3">
    <name type="scientific">Alsobacter sp. KACC 23698</name>
    <dbReference type="NCBI Taxonomy" id="3149229"/>
    <lineage>
        <taxon>Bacteria</taxon>
        <taxon>Pseudomonadati</taxon>
        <taxon>Pseudomonadota</taxon>
        <taxon>Alphaproteobacteria</taxon>
        <taxon>Hyphomicrobiales</taxon>
        <taxon>Alsobacteraceae</taxon>
        <taxon>Alsobacter</taxon>
    </lineage>
</organism>
<gene>
    <name evidence="3" type="ORF">ABEG18_05385</name>
</gene>
<dbReference type="InterPro" id="IPR009078">
    <property type="entry name" value="Ferritin-like_SF"/>
</dbReference>
<dbReference type="AlphaFoldDB" id="A0AAU7JIK1"/>
<feature type="compositionally biased region" description="Basic and acidic residues" evidence="1">
    <location>
        <begin position="73"/>
        <end position="84"/>
    </location>
</feature>
<accession>A0AAU7JIK1</accession>
<sequence length="284" mass="31039">MPHLRSEPAGVVGSLNELFALAHAMESEAVARYSDYATAMRAQKQDDLADLFERIAQEERGHLASVDAWSEQRSGRKPDPEILRWRAPPTFDEDDAAEMAGSHLLTPYRVLTVATRNEERAFTFWSYVAAHAQSDEVRQAAETMAQEELGHVAAFRRERRKAFHAGRRPGGATPSPQSAADLELKLACLLDVMAAADPDSGALREMAATSRAMANQVRTHQLQAICPPDAAADVVAEALAEAYLQGADARPGRDDYDHMQNLAQAAVRRLSTLRDGPAAAIRGR</sequence>
<name>A0AAU7JIK1_9HYPH</name>
<evidence type="ECO:0000259" key="2">
    <source>
        <dbReference type="Pfam" id="PF02915"/>
    </source>
</evidence>
<dbReference type="PANTHER" id="PTHR33531">
    <property type="entry name" value="RUBRERYTHRIN SUBFAMILY"/>
    <property type="match status" value="1"/>
</dbReference>
<proteinExistence type="predicted"/>
<dbReference type="Gene3D" id="1.20.1260.10">
    <property type="match status" value="1"/>
</dbReference>
<feature type="domain" description="Rubrerythrin diiron-binding" evidence="2">
    <location>
        <begin position="18"/>
        <end position="75"/>
    </location>
</feature>
<dbReference type="GO" id="GO:0046872">
    <property type="term" value="F:metal ion binding"/>
    <property type="evidence" value="ECO:0007669"/>
    <property type="project" value="InterPro"/>
</dbReference>
<evidence type="ECO:0000313" key="3">
    <source>
        <dbReference type="EMBL" id="XBO40213.1"/>
    </source>
</evidence>
<reference evidence="3" key="1">
    <citation type="submission" date="2024-05" db="EMBL/GenBank/DDBJ databases">
        <authorList>
            <person name="Kim S."/>
            <person name="Heo J."/>
            <person name="Choi H."/>
            <person name="Choi Y."/>
            <person name="Kwon S.-W."/>
            <person name="Kim Y."/>
        </authorList>
    </citation>
    <scope>NUCLEOTIDE SEQUENCE</scope>
    <source>
        <strain evidence="3">KACC 23698</strain>
    </source>
</reference>
<feature type="region of interest" description="Disordered" evidence="1">
    <location>
        <begin position="67"/>
        <end position="86"/>
    </location>
</feature>
<dbReference type="SUPFAM" id="SSF47240">
    <property type="entry name" value="Ferritin-like"/>
    <property type="match status" value="1"/>
</dbReference>
<dbReference type="Pfam" id="PF02915">
    <property type="entry name" value="Rubrerythrin"/>
    <property type="match status" value="1"/>
</dbReference>
<evidence type="ECO:0000256" key="1">
    <source>
        <dbReference type="SAM" id="MobiDB-lite"/>
    </source>
</evidence>
<dbReference type="InterPro" id="IPR003251">
    <property type="entry name" value="Rr_diiron-bd_dom"/>
</dbReference>
<protein>
    <submittedName>
        <fullName evidence="3">Ferritin family protein</fullName>
    </submittedName>
</protein>
<dbReference type="CDD" id="cd01045">
    <property type="entry name" value="Ferritin_like_AB"/>
    <property type="match status" value="1"/>
</dbReference>